<organism evidence="1 2">
    <name type="scientific">Dendrobium nobile</name>
    <name type="common">Orchid</name>
    <dbReference type="NCBI Taxonomy" id="94219"/>
    <lineage>
        <taxon>Eukaryota</taxon>
        <taxon>Viridiplantae</taxon>
        <taxon>Streptophyta</taxon>
        <taxon>Embryophyta</taxon>
        <taxon>Tracheophyta</taxon>
        <taxon>Spermatophyta</taxon>
        <taxon>Magnoliopsida</taxon>
        <taxon>Liliopsida</taxon>
        <taxon>Asparagales</taxon>
        <taxon>Orchidaceae</taxon>
        <taxon>Epidendroideae</taxon>
        <taxon>Malaxideae</taxon>
        <taxon>Dendrobiinae</taxon>
        <taxon>Dendrobium</taxon>
    </lineage>
</organism>
<sequence>MGSHERASGLYRACRRKKCRQIRILVSALSSSSFYEFSFKLLDVRLARELERKRDIEVVITKENHS</sequence>
<dbReference type="EMBL" id="JAGYWB010000010">
    <property type="protein sequence ID" value="KAI0507678.1"/>
    <property type="molecule type" value="Genomic_DNA"/>
</dbReference>
<dbReference type="Proteomes" id="UP000829196">
    <property type="component" value="Unassembled WGS sequence"/>
</dbReference>
<comment type="caution">
    <text evidence="1">The sequence shown here is derived from an EMBL/GenBank/DDBJ whole genome shotgun (WGS) entry which is preliminary data.</text>
</comment>
<gene>
    <name evidence="1" type="ORF">KFK09_013806</name>
</gene>
<evidence type="ECO:0000313" key="1">
    <source>
        <dbReference type="EMBL" id="KAI0507678.1"/>
    </source>
</evidence>
<evidence type="ECO:0000313" key="2">
    <source>
        <dbReference type="Proteomes" id="UP000829196"/>
    </source>
</evidence>
<reference evidence="1" key="1">
    <citation type="journal article" date="2022" name="Front. Genet.">
        <title>Chromosome-Scale Assembly of the Dendrobium nobile Genome Provides Insights Into the Molecular Mechanism of the Biosynthesis of the Medicinal Active Ingredient of Dendrobium.</title>
        <authorList>
            <person name="Xu Q."/>
            <person name="Niu S.-C."/>
            <person name="Li K.-L."/>
            <person name="Zheng P.-J."/>
            <person name="Zhang X.-J."/>
            <person name="Jia Y."/>
            <person name="Liu Y."/>
            <person name="Niu Y.-X."/>
            <person name="Yu L.-H."/>
            <person name="Chen D.-F."/>
            <person name="Zhang G.-Q."/>
        </authorList>
    </citation>
    <scope>NUCLEOTIDE SEQUENCE</scope>
    <source>
        <tissue evidence="1">Leaf</tissue>
    </source>
</reference>
<name>A0A8T3BA37_DENNO</name>
<accession>A0A8T3BA37</accession>
<keyword evidence="2" id="KW-1185">Reference proteome</keyword>
<proteinExistence type="predicted"/>
<protein>
    <submittedName>
        <fullName evidence="1">Uncharacterized protein</fullName>
    </submittedName>
</protein>
<dbReference type="AlphaFoldDB" id="A0A8T3BA37"/>